<accession>A0A1H2R7F5</accession>
<dbReference type="EMBL" id="FNOJ01000002">
    <property type="protein sequence ID" value="SDW15245.1"/>
    <property type="molecule type" value="Genomic_DNA"/>
</dbReference>
<name>A0A1H2R7F5_9BACL</name>
<dbReference type="AlphaFoldDB" id="A0A1H2R7F5"/>
<sequence length="269" mass="30800">MKWSVCTTGMKEHDVQWVLEQIDLWRREGAPIDGLELWEGHLEPHASRHELESLVEQLGQRRIEVPVVSGYTYFSQGPAEREKDILRIQKLAAIGRTIGARAIRTFFGHIPSAKTSPELWDESLLALRHAAKIAYDDGMELWVETHYQTFADHLDALQELIEATHDCHVKLIFDPANFNPDHIDPLQVLDAMYASIAHVHCKNYHWNHNCWYRSQPVSAFDPTGDVNNAAVLRELQGRGYTGYVSLEYFGRRGWSALLRSLVECRGRSA</sequence>
<proteinExistence type="predicted"/>
<dbReference type="STRING" id="89784.SAMN04489725_102194"/>
<dbReference type="SUPFAM" id="SSF51658">
    <property type="entry name" value="Xylose isomerase-like"/>
    <property type="match status" value="1"/>
</dbReference>
<dbReference type="Pfam" id="PF01261">
    <property type="entry name" value="AP_endonuc_2"/>
    <property type="match status" value="1"/>
</dbReference>
<protein>
    <submittedName>
        <fullName evidence="2">3-dehydroshikimate dehydratase</fullName>
    </submittedName>
</protein>
<dbReference type="RefSeq" id="WP_040290902.1">
    <property type="nucleotide sequence ID" value="NZ_FNOJ01000002.1"/>
</dbReference>
<gene>
    <name evidence="2" type="ORF">SAMN04489725_102194</name>
</gene>
<dbReference type="InterPro" id="IPR050312">
    <property type="entry name" value="IolE/XylAMocC-like"/>
</dbReference>
<dbReference type="Proteomes" id="UP000182589">
    <property type="component" value="Unassembled WGS sequence"/>
</dbReference>
<dbReference type="Gene3D" id="3.20.20.150">
    <property type="entry name" value="Divalent-metal-dependent TIM barrel enzymes"/>
    <property type="match status" value="1"/>
</dbReference>
<dbReference type="PANTHER" id="PTHR12110">
    <property type="entry name" value="HYDROXYPYRUVATE ISOMERASE"/>
    <property type="match status" value="1"/>
</dbReference>
<evidence type="ECO:0000313" key="3">
    <source>
        <dbReference type="Proteomes" id="UP000182589"/>
    </source>
</evidence>
<keyword evidence="3" id="KW-1185">Reference proteome</keyword>
<reference evidence="3" key="1">
    <citation type="submission" date="2016-10" db="EMBL/GenBank/DDBJ databases">
        <authorList>
            <person name="Varghese N."/>
        </authorList>
    </citation>
    <scope>NUCLEOTIDE SEQUENCE [LARGE SCALE GENOMIC DNA]</scope>
    <source>
        <strain evidence="3">DSM 12489</strain>
    </source>
</reference>
<feature type="domain" description="Xylose isomerase-like TIM barrel" evidence="1">
    <location>
        <begin position="32"/>
        <end position="255"/>
    </location>
</feature>
<organism evidence="2 3">
    <name type="scientific">Alicyclobacillus hesperidum</name>
    <dbReference type="NCBI Taxonomy" id="89784"/>
    <lineage>
        <taxon>Bacteria</taxon>
        <taxon>Bacillati</taxon>
        <taxon>Bacillota</taxon>
        <taxon>Bacilli</taxon>
        <taxon>Bacillales</taxon>
        <taxon>Alicyclobacillaceae</taxon>
        <taxon>Alicyclobacillus</taxon>
    </lineage>
</organism>
<evidence type="ECO:0000313" key="2">
    <source>
        <dbReference type="EMBL" id="SDW15245.1"/>
    </source>
</evidence>
<dbReference type="InterPro" id="IPR013022">
    <property type="entry name" value="Xyl_isomerase-like_TIM-brl"/>
</dbReference>
<evidence type="ECO:0000259" key="1">
    <source>
        <dbReference type="Pfam" id="PF01261"/>
    </source>
</evidence>
<dbReference type="InterPro" id="IPR036237">
    <property type="entry name" value="Xyl_isomerase-like_sf"/>
</dbReference>